<dbReference type="Proteomes" id="UP000077671">
    <property type="component" value="Unassembled WGS sequence"/>
</dbReference>
<evidence type="ECO:0000256" key="1">
    <source>
        <dbReference type="SAM" id="Coils"/>
    </source>
</evidence>
<dbReference type="EMBL" id="LWDD02002095">
    <property type="protein sequence ID" value="KAE8242935.1"/>
    <property type="molecule type" value="Genomic_DNA"/>
</dbReference>
<dbReference type="InterPro" id="IPR009057">
    <property type="entry name" value="Homeodomain-like_sf"/>
</dbReference>
<dbReference type="InterPro" id="IPR002514">
    <property type="entry name" value="Transposase_8"/>
</dbReference>
<gene>
    <name evidence="2" type="ORF">A4X03_0g7919</name>
</gene>
<dbReference type="InterPro" id="IPR052546">
    <property type="entry name" value="Transposase_8_domain"/>
</dbReference>
<name>A0A8T8SLT8_9BASI</name>
<protein>
    <recommendedName>
        <fullName evidence="4">Transposase</fullName>
    </recommendedName>
</protein>
<dbReference type="PANTHER" id="PTHR33609">
    <property type="entry name" value="LOW CALCIUM RESPONSE LOCUS PROTEIN S"/>
    <property type="match status" value="1"/>
</dbReference>
<proteinExistence type="predicted"/>
<accession>A0A8T8SLT8</accession>
<organism evidence="2 3">
    <name type="scientific">Tilletia caries</name>
    <name type="common">wheat bunt fungus</name>
    <dbReference type="NCBI Taxonomy" id="13290"/>
    <lineage>
        <taxon>Eukaryota</taxon>
        <taxon>Fungi</taxon>
        <taxon>Dikarya</taxon>
        <taxon>Basidiomycota</taxon>
        <taxon>Ustilaginomycotina</taxon>
        <taxon>Exobasidiomycetes</taxon>
        <taxon>Tilletiales</taxon>
        <taxon>Tilletiaceae</taxon>
        <taxon>Tilletia</taxon>
    </lineage>
</organism>
<sequence length="147" mass="16137">MKRTRFTEEQIIGVLKEAEAGAKSADLARRHGVSEATIYNWKSKYGGLEVSEARRLKALEDENAKLKRLLADAMLEAAQGGPYRAERNSPYGPEDGVTHTLRLHAIPQGFANVMIEVRNDLVRDDAAVEAVSSYLADLISGALERVA</sequence>
<comment type="caution">
    <text evidence="2">The sequence shown here is derived from an EMBL/GenBank/DDBJ whole genome shotgun (WGS) entry which is preliminary data.</text>
</comment>
<reference evidence="2" key="2">
    <citation type="journal article" date="2019" name="IMA Fungus">
        <title>Genome sequencing and comparison of five Tilletia species to identify candidate genes for the detection of regulated species infecting wheat.</title>
        <authorList>
            <person name="Nguyen H.D.T."/>
            <person name="Sultana T."/>
            <person name="Kesanakurti P."/>
            <person name="Hambleton S."/>
        </authorList>
    </citation>
    <scope>NUCLEOTIDE SEQUENCE</scope>
    <source>
        <strain evidence="2">DAOMC 238032</strain>
    </source>
</reference>
<feature type="coiled-coil region" evidence="1">
    <location>
        <begin position="49"/>
        <end position="76"/>
    </location>
</feature>
<evidence type="ECO:0008006" key="4">
    <source>
        <dbReference type="Google" id="ProtNLM"/>
    </source>
</evidence>
<keyword evidence="1" id="KW-0175">Coiled coil</keyword>
<dbReference type="SUPFAM" id="SSF46689">
    <property type="entry name" value="Homeodomain-like"/>
    <property type="match status" value="1"/>
</dbReference>
<dbReference type="Gene3D" id="3.40.630.40">
    <property type="entry name" value="Zn-dependent exopeptidases"/>
    <property type="match status" value="1"/>
</dbReference>
<dbReference type="GO" id="GO:0004803">
    <property type="term" value="F:transposase activity"/>
    <property type="evidence" value="ECO:0007669"/>
    <property type="project" value="InterPro"/>
</dbReference>
<evidence type="ECO:0000313" key="2">
    <source>
        <dbReference type="EMBL" id="KAE8242935.1"/>
    </source>
</evidence>
<dbReference type="PANTHER" id="PTHR33609:SF1">
    <property type="entry name" value="TRANSPOSASE"/>
    <property type="match status" value="1"/>
</dbReference>
<dbReference type="GO" id="GO:0003677">
    <property type="term" value="F:DNA binding"/>
    <property type="evidence" value="ECO:0007669"/>
    <property type="project" value="InterPro"/>
</dbReference>
<evidence type="ECO:0000313" key="3">
    <source>
        <dbReference type="Proteomes" id="UP000077671"/>
    </source>
</evidence>
<dbReference type="GO" id="GO:0006313">
    <property type="term" value="P:DNA transposition"/>
    <property type="evidence" value="ECO:0007669"/>
    <property type="project" value="InterPro"/>
</dbReference>
<dbReference type="Pfam" id="PF01527">
    <property type="entry name" value="HTH_Tnp_1"/>
    <property type="match status" value="1"/>
</dbReference>
<reference evidence="2" key="1">
    <citation type="submission" date="2016-04" db="EMBL/GenBank/DDBJ databases">
        <authorList>
            <person name="Nguyen H.D."/>
            <person name="Kesanakurti P."/>
            <person name="Cullis J."/>
            <person name="Levesque C.A."/>
            <person name="Hambleton S."/>
        </authorList>
    </citation>
    <scope>NUCLEOTIDE SEQUENCE</scope>
    <source>
        <strain evidence="2">DAOMC 238032</strain>
    </source>
</reference>
<dbReference type="SUPFAM" id="SSF53187">
    <property type="entry name" value="Zn-dependent exopeptidases"/>
    <property type="match status" value="1"/>
</dbReference>
<dbReference type="AlphaFoldDB" id="A0A8T8SLT8"/>